<dbReference type="Gene3D" id="3.40.50.2300">
    <property type="match status" value="2"/>
</dbReference>
<proteinExistence type="inferred from homology"/>
<dbReference type="InterPro" id="IPR028082">
    <property type="entry name" value="Peripla_BP_I"/>
</dbReference>
<evidence type="ECO:0000256" key="2">
    <source>
        <dbReference type="ARBA" id="ARBA00007639"/>
    </source>
</evidence>
<comment type="similarity">
    <text evidence="2">Belongs to the bacterial solute-binding protein 2 family.</text>
</comment>
<keyword evidence="3 4" id="KW-0732">Signal</keyword>
<dbReference type="PANTHER" id="PTHR46847">
    <property type="entry name" value="D-ALLOSE-BINDING PERIPLASMIC PROTEIN-RELATED"/>
    <property type="match status" value="1"/>
</dbReference>
<comment type="caution">
    <text evidence="6">The sequence shown here is derived from an EMBL/GenBank/DDBJ whole genome shotgun (WGS) entry which is preliminary data.</text>
</comment>
<dbReference type="Proteomes" id="UP001652409">
    <property type="component" value="Unassembled WGS sequence"/>
</dbReference>
<evidence type="ECO:0000313" key="6">
    <source>
        <dbReference type="EMBL" id="MCU6765105.1"/>
    </source>
</evidence>
<evidence type="ECO:0000256" key="3">
    <source>
        <dbReference type="ARBA" id="ARBA00022729"/>
    </source>
</evidence>
<dbReference type="PANTHER" id="PTHR46847:SF1">
    <property type="entry name" value="D-ALLOSE-BINDING PERIPLASMIC PROTEIN-RELATED"/>
    <property type="match status" value="1"/>
</dbReference>
<keyword evidence="7" id="KW-1185">Reference proteome</keyword>
<comment type="subcellular location">
    <subcellularLocation>
        <location evidence="1">Cell envelope</location>
    </subcellularLocation>
</comment>
<accession>A0ABT2TSC7</accession>
<organism evidence="6 7">
    <name type="scientific">Blautia ammoniilytica</name>
    <dbReference type="NCBI Taxonomy" id="2981782"/>
    <lineage>
        <taxon>Bacteria</taxon>
        <taxon>Bacillati</taxon>
        <taxon>Bacillota</taxon>
        <taxon>Clostridia</taxon>
        <taxon>Lachnospirales</taxon>
        <taxon>Lachnospiraceae</taxon>
        <taxon>Blautia</taxon>
    </lineage>
</organism>
<feature type="signal peptide" evidence="4">
    <location>
        <begin position="1"/>
        <end position="20"/>
    </location>
</feature>
<evidence type="ECO:0000256" key="1">
    <source>
        <dbReference type="ARBA" id="ARBA00004196"/>
    </source>
</evidence>
<name>A0ABT2TSC7_9FIRM</name>
<dbReference type="EMBL" id="JAOQJL010000010">
    <property type="protein sequence ID" value="MCU6765105.1"/>
    <property type="molecule type" value="Genomic_DNA"/>
</dbReference>
<evidence type="ECO:0000313" key="7">
    <source>
        <dbReference type="Proteomes" id="UP001652409"/>
    </source>
</evidence>
<evidence type="ECO:0000256" key="4">
    <source>
        <dbReference type="SAM" id="SignalP"/>
    </source>
</evidence>
<feature type="domain" description="Periplasmic binding protein" evidence="5">
    <location>
        <begin position="68"/>
        <end position="327"/>
    </location>
</feature>
<protein>
    <submittedName>
        <fullName evidence="6">Substrate-binding domain-containing protein</fullName>
    </submittedName>
</protein>
<dbReference type="RefSeq" id="WP_158421175.1">
    <property type="nucleotide sequence ID" value="NZ_JAOQJL010000010.1"/>
</dbReference>
<feature type="chain" id="PRO_5046192077" evidence="4">
    <location>
        <begin position="21"/>
        <end position="363"/>
    </location>
</feature>
<evidence type="ECO:0000259" key="5">
    <source>
        <dbReference type="Pfam" id="PF13407"/>
    </source>
</evidence>
<dbReference type="InterPro" id="IPR025997">
    <property type="entry name" value="SBP_2_dom"/>
</dbReference>
<reference evidence="6 7" key="1">
    <citation type="journal article" date="2021" name="ISME Commun">
        <title>Automated analysis of genomic sequences facilitates high-throughput and comprehensive description of bacteria.</title>
        <authorList>
            <person name="Hitch T.C.A."/>
        </authorList>
    </citation>
    <scope>NUCLEOTIDE SEQUENCE [LARGE SCALE GENOMIC DNA]</scope>
    <source>
        <strain evidence="6 7">Sanger_23</strain>
    </source>
</reference>
<dbReference type="SUPFAM" id="SSF53822">
    <property type="entry name" value="Periplasmic binding protein-like I"/>
    <property type="match status" value="1"/>
</dbReference>
<sequence>MKKMASASIAILSVSALFLALGTHSLQPVTGPIKVKAQDKALDSDSEEQAPLLSQIDTSSKIQPGAKIAVVSKSKKGQFWSLVQKGMEQAVSDVNEAYNFEKDDKITMTFEGSSDETDVESQVNTLDAVIAENPDVVCVSAGDSESCQAQLESARENGIPVVTFDSDVSSEDLVSAYCGTDNQKLGDIAAKRMAHYLSNHGTVAVFSPQEKTLSSKSRVEAFQESIADYPGIEVVQVIYSDQVDDMEAAIKGVLEIYPKLDGIFCTNGDISDLCLSLVQDAGRDSIIFIGTDATSAQQDAIRDGAEVGTLSQKPYEIGYQTILAALQTTTEDSFSSKQTTLFDPAWIDTTALDDPYYADYIYE</sequence>
<dbReference type="Pfam" id="PF13407">
    <property type="entry name" value="Peripla_BP_4"/>
    <property type="match status" value="1"/>
</dbReference>
<gene>
    <name evidence="6" type="ORF">OCV61_06710</name>
</gene>